<name>A0A1E3A8U0_9FIRM</name>
<keyword evidence="1" id="KW-1133">Transmembrane helix</keyword>
<reference evidence="2 3" key="1">
    <citation type="submission" date="2016-07" db="EMBL/GenBank/DDBJ databases">
        <title>Characterization of isolates of Eisenbergiella tayi derived from blood cultures, using whole genome sequencing.</title>
        <authorList>
            <person name="Burdz T."/>
            <person name="Wiebe D."/>
            <person name="Huynh C."/>
            <person name="Bernard K."/>
        </authorList>
    </citation>
    <scope>NUCLEOTIDE SEQUENCE [LARGE SCALE GENOMIC DNA]</scope>
    <source>
        <strain evidence="2 3">NML 110608</strain>
    </source>
</reference>
<keyword evidence="1" id="KW-0472">Membrane</keyword>
<keyword evidence="1" id="KW-0812">Transmembrane</keyword>
<evidence type="ECO:0008006" key="4">
    <source>
        <dbReference type="Google" id="ProtNLM"/>
    </source>
</evidence>
<dbReference type="Proteomes" id="UP000094067">
    <property type="component" value="Unassembled WGS sequence"/>
</dbReference>
<dbReference type="AlphaFoldDB" id="A0A1E3A8U0"/>
<evidence type="ECO:0000313" key="2">
    <source>
        <dbReference type="EMBL" id="ODM05173.1"/>
    </source>
</evidence>
<accession>A0A1E3A8U0</accession>
<protein>
    <recommendedName>
        <fullName evidence="4">Pilus assembly protein</fullName>
    </recommendedName>
</protein>
<gene>
    <name evidence="2" type="ORF">BEI61_01056</name>
</gene>
<dbReference type="RefSeq" id="WP_069151532.1">
    <property type="nucleotide sequence ID" value="NZ_MCGH01000002.1"/>
</dbReference>
<evidence type="ECO:0000256" key="1">
    <source>
        <dbReference type="SAM" id="Phobius"/>
    </source>
</evidence>
<proteinExistence type="predicted"/>
<sequence length="155" mass="17377">MDKTKKMYDAYMTLEASFIMPLAVFLIAALMYLSFYLYTVSFLNQAAYVSAFRGSLCEPDSGRMKATAESELEKLLEERVLPVRNLEKQVRASPLGVNVSLRAELSLPFPGVRLFTGAGWEIKAEKKALSRDAVAFIRLARKAGNLCLTDAKERR</sequence>
<dbReference type="EMBL" id="MCGH01000002">
    <property type="protein sequence ID" value="ODM05173.1"/>
    <property type="molecule type" value="Genomic_DNA"/>
</dbReference>
<comment type="caution">
    <text evidence="2">The sequence shown here is derived from an EMBL/GenBank/DDBJ whole genome shotgun (WGS) entry which is preliminary data.</text>
</comment>
<evidence type="ECO:0000313" key="3">
    <source>
        <dbReference type="Proteomes" id="UP000094067"/>
    </source>
</evidence>
<feature type="transmembrane region" description="Helical" evidence="1">
    <location>
        <begin position="12"/>
        <end position="38"/>
    </location>
</feature>
<organism evidence="2 3">
    <name type="scientific">Eisenbergiella tayi</name>
    <dbReference type="NCBI Taxonomy" id="1432052"/>
    <lineage>
        <taxon>Bacteria</taxon>
        <taxon>Bacillati</taxon>
        <taxon>Bacillota</taxon>
        <taxon>Clostridia</taxon>
        <taxon>Lachnospirales</taxon>
        <taxon>Lachnospiraceae</taxon>
        <taxon>Eisenbergiella</taxon>
    </lineage>
</organism>